<sequence length="295" mass="31109">MIDRRLFLAAGAVAAASFTGGCTTLFPAPSRFVSDRISVTVAGSGPDVVLIPGLATSRNVWAGTVAAVPGYRYHLVQVAGFAGAPPLANAQPGPLLESVAAEIERYIVEQGLVRPAVVGHSLGGLLALMTAAAVPSVSKTMVVDMVPFGAMLFKGPDVTAEQAVAIGADARERYFGANRVAATERLYATMIRTDAARPAFVAQALASDADVSGRLFEEVAATDLRPRLKSIRGPVTVLYVSAPNIPVGDQQTDALYRAAYRDLPGARLKRIEGSFHFIMLDQPAAFAQELRAFLR</sequence>
<evidence type="ECO:0000259" key="1">
    <source>
        <dbReference type="Pfam" id="PF12697"/>
    </source>
</evidence>
<dbReference type="RefSeq" id="WP_166095305.1">
    <property type="nucleotide sequence ID" value="NZ_CP049871.1"/>
</dbReference>
<dbReference type="AlphaFoldDB" id="A0A6G7ZPM2"/>
<keyword evidence="2" id="KW-0378">Hydrolase</keyword>
<proteinExistence type="predicted"/>
<dbReference type="EMBL" id="CP049871">
    <property type="protein sequence ID" value="QIL02934.1"/>
    <property type="molecule type" value="Genomic_DNA"/>
</dbReference>
<feature type="domain" description="AB hydrolase-1" evidence="1">
    <location>
        <begin position="48"/>
        <end position="288"/>
    </location>
</feature>
<dbReference type="KEGG" id="ssin:G7078_09170"/>
<dbReference type="InterPro" id="IPR050228">
    <property type="entry name" value="Carboxylesterase_BioH"/>
</dbReference>
<dbReference type="Pfam" id="PF12697">
    <property type="entry name" value="Abhydrolase_6"/>
    <property type="match status" value="1"/>
</dbReference>
<dbReference type="InterPro" id="IPR029058">
    <property type="entry name" value="AB_hydrolase_fold"/>
</dbReference>
<dbReference type="Proteomes" id="UP000502502">
    <property type="component" value="Chromosome"/>
</dbReference>
<evidence type="ECO:0000313" key="3">
    <source>
        <dbReference type="Proteomes" id="UP000502502"/>
    </source>
</evidence>
<accession>A0A6G7ZPM2</accession>
<dbReference type="PANTHER" id="PTHR43194">
    <property type="entry name" value="HYDROLASE ALPHA/BETA FOLD FAMILY"/>
    <property type="match status" value="1"/>
</dbReference>
<gene>
    <name evidence="2" type="ORF">G7078_09170</name>
</gene>
<dbReference type="PROSITE" id="PS51257">
    <property type="entry name" value="PROKAR_LIPOPROTEIN"/>
    <property type="match status" value="1"/>
</dbReference>
<evidence type="ECO:0000313" key="2">
    <source>
        <dbReference type="EMBL" id="QIL02934.1"/>
    </source>
</evidence>
<name>A0A6G7ZPM2_9SPHN</name>
<dbReference type="Gene3D" id="3.40.50.1820">
    <property type="entry name" value="alpha/beta hydrolase"/>
    <property type="match status" value="1"/>
</dbReference>
<keyword evidence="3" id="KW-1185">Reference proteome</keyword>
<reference evidence="2 3" key="1">
    <citation type="submission" date="2020-03" db="EMBL/GenBank/DDBJ databases">
        <title>Sphingomonas sp. nov., isolated from fish.</title>
        <authorList>
            <person name="Hyun D.-W."/>
            <person name="Bae J.-W."/>
        </authorList>
    </citation>
    <scope>NUCLEOTIDE SEQUENCE [LARGE SCALE GENOMIC DNA]</scope>
    <source>
        <strain evidence="2 3">HDW15C</strain>
    </source>
</reference>
<dbReference type="GO" id="GO:0016787">
    <property type="term" value="F:hydrolase activity"/>
    <property type="evidence" value="ECO:0007669"/>
    <property type="project" value="UniProtKB-KW"/>
</dbReference>
<organism evidence="2 3">
    <name type="scientific">Sphingomonas sinipercae</name>
    <dbReference type="NCBI Taxonomy" id="2714944"/>
    <lineage>
        <taxon>Bacteria</taxon>
        <taxon>Pseudomonadati</taxon>
        <taxon>Pseudomonadota</taxon>
        <taxon>Alphaproteobacteria</taxon>
        <taxon>Sphingomonadales</taxon>
        <taxon>Sphingomonadaceae</taxon>
        <taxon>Sphingomonas</taxon>
    </lineage>
</organism>
<protein>
    <submittedName>
        <fullName evidence="2">Alpha/beta hydrolase</fullName>
    </submittedName>
</protein>
<dbReference type="InterPro" id="IPR000073">
    <property type="entry name" value="AB_hydrolase_1"/>
</dbReference>
<dbReference type="PANTHER" id="PTHR43194:SF2">
    <property type="entry name" value="PEROXISOMAL MEMBRANE PROTEIN LPX1"/>
    <property type="match status" value="1"/>
</dbReference>
<dbReference type="SUPFAM" id="SSF53474">
    <property type="entry name" value="alpha/beta-Hydrolases"/>
    <property type="match status" value="1"/>
</dbReference>